<dbReference type="EMBL" id="KB469308">
    <property type="protein sequence ID" value="EPQ52181.1"/>
    <property type="molecule type" value="Genomic_DNA"/>
</dbReference>
<dbReference type="RefSeq" id="XP_007869364.1">
    <property type="nucleotide sequence ID" value="XM_007871173.1"/>
</dbReference>
<organism evidence="2 3">
    <name type="scientific">Gloeophyllum trabeum (strain ATCC 11539 / FP-39264 / Madison 617)</name>
    <name type="common">Brown rot fungus</name>
    <dbReference type="NCBI Taxonomy" id="670483"/>
    <lineage>
        <taxon>Eukaryota</taxon>
        <taxon>Fungi</taxon>
        <taxon>Dikarya</taxon>
        <taxon>Basidiomycota</taxon>
        <taxon>Agaricomycotina</taxon>
        <taxon>Agaricomycetes</taxon>
        <taxon>Gloeophyllales</taxon>
        <taxon>Gloeophyllaceae</taxon>
        <taxon>Gloeophyllum</taxon>
    </lineage>
</organism>
<keyword evidence="1" id="KW-0812">Transmembrane</keyword>
<dbReference type="OrthoDB" id="3233366at2759"/>
<gene>
    <name evidence="2" type="ORF">GLOTRDRAFT_112193</name>
</gene>
<accession>S7PX55</accession>
<protein>
    <submittedName>
        <fullName evidence="2">Uncharacterized protein</fullName>
    </submittedName>
</protein>
<keyword evidence="3" id="KW-1185">Reference proteome</keyword>
<dbReference type="HOGENOM" id="CLU_2512850_0_0_1"/>
<proteinExistence type="predicted"/>
<sequence length="85" mass="9293">MGIMDTNRPSQLLTRRPRGNMIVGASALAAVTAGYYYLRKAGDAPDSREYPLSWIGCHLSWRDPDAKPNFNTNLRREGAGAGNPS</sequence>
<dbReference type="AlphaFoldDB" id="S7PX55"/>
<dbReference type="KEGG" id="gtr:GLOTRDRAFT_112193"/>
<feature type="transmembrane region" description="Helical" evidence="1">
    <location>
        <begin position="20"/>
        <end position="38"/>
    </location>
</feature>
<evidence type="ECO:0000256" key="1">
    <source>
        <dbReference type="SAM" id="Phobius"/>
    </source>
</evidence>
<dbReference type="GeneID" id="19299509"/>
<reference evidence="2 3" key="1">
    <citation type="journal article" date="2012" name="Science">
        <title>The Paleozoic origin of enzymatic lignin decomposition reconstructed from 31 fungal genomes.</title>
        <authorList>
            <person name="Floudas D."/>
            <person name="Binder M."/>
            <person name="Riley R."/>
            <person name="Barry K."/>
            <person name="Blanchette R.A."/>
            <person name="Henrissat B."/>
            <person name="Martinez A.T."/>
            <person name="Otillar R."/>
            <person name="Spatafora J.W."/>
            <person name="Yadav J.S."/>
            <person name="Aerts A."/>
            <person name="Benoit I."/>
            <person name="Boyd A."/>
            <person name="Carlson A."/>
            <person name="Copeland A."/>
            <person name="Coutinho P.M."/>
            <person name="de Vries R.P."/>
            <person name="Ferreira P."/>
            <person name="Findley K."/>
            <person name="Foster B."/>
            <person name="Gaskell J."/>
            <person name="Glotzer D."/>
            <person name="Gorecki P."/>
            <person name="Heitman J."/>
            <person name="Hesse C."/>
            <person name="Hori C."/>
            <person name="Igarashi K."/>
            <person name="Jurgens J.A."/>
            <person name="Kallen N."/>
            <person name="Kersten P."/>
            <person name="Kohler A."/>
            <person name="Kuees U."/>
            <person name="Kumar T.K.A."/>
            <person name="Kuo A."/>
            <person name="LaButti K."/>
            <person name="Larrondo L.F."/>
            <person name="Lindquist E."/>
            <person name="Ling A."/>
            <person name="Lombard V."/>
            <person name="Lucas S."/>
            <person name="Lundell T."/>
            <person name="Martin R."/>
            <person name="McLaughlin D.J."/>
            <person name="Morgenstern I."/>
            <person name="Morin E."/>
            <person name="Murat C."/>
            <person name="Nagy L.G."/>
            <person name="Nolan M."/>
            <person name="Ohm R.A."/>
            <person name="Patyshakuliyeva A."/>
            <person name="Rokas A."/>
            <person name="Ruiz-Duenas F.J."/>
            <person name="Sabat G."/>
            <person name="Salamov A."/>
            <person name="Samejima M."/>
            <person name="Schmutz J."/>
            <person name="Slot J.C."/>
            <person name="St John F."/>
            <person name="Stenlid J."/>
            <person name="Sun H."/>
            <person name="Sun S."/>
            <person name="Syed K."/>
            <person name="Tsang A."/>
            <person name="Wiebenga A."/>
            <person name="Young D."/>
            <person name="Pisabarro A."/>
            <person name="Eastwood D.C."/>
            <person name="Martin F."/>
            <person name="Cullen D."/>
            <person name="Grigoriev I.V."/>
            <person name="Hibbett D.S."/>
        </authorList>
    </citation>
    <scope>NUCLEOTIDE SEQUENCE [LARGE SCALE GENOMIC DNA]</scope>
    <source>
        <strain evidence="2 3">ATCC 11539</strain>
    </source>
</reference>
<keyword evidence="1" id="KW-1133">Transmembrane helix</keyword>
<keyword evidence="1" id="KW-0472">Membrane</keyword>
<evidence type="ECO:0000313" key="3">
    <source>
        <dbReference type="Proteomes" id="UP000030669"/>
    </source>
</evidence>
<name>S7PX55_GLOTA</name>
<evidence type="ECO:0000313" key="2">
    <source>
        <dbReference type="EMBL" id="EPQ52181.1"/>
    </source>
</evidence>
<dbReference type="Proteomes" id="UP000030669">
    <property type="component" value="Unassembled WGS sequence"/>
</dbReference>